<accession>A0A2W5KNZ2</accession>
<organism evidence="3 4">
    <name type="scientific">Ancylobacter novellus</name>
    <name type="common">Thiobacillus novellus</name>
    <dbReference type="NCBI Taxonomy" id="921"/>
    <lineage>
        <taxon>Bacteria</taxon>
        <taxon>Pseudomonadati</taxon>
        <taxon>Pseudomonadota</taxon>
        <taxon>Alphaproteobacteria</taxon>
        <taxon>Hyphomicrobiales</taxon>
        <taxon>Xanthobacteraceae</taxon>
        <taxon>Ancylobacter</taxon>
    </lineage>
</organism>
<feature type="transmembrane region" description="Helical" evidence="1">
    <location>
        <begin position="115"/>
        <end position="132"/>
    </location>
</feature>
<feature type="transmembrane region" description="Helical" evidence="1">
    <location>
        <begin position="144"/>
        <end position="166"/>
    </location>
</feature>
<dbReference type="InterPro" id="IPR007038">
    <property type="entry name" value="HupE_UreJ"/>
</dbReference>
<feature type="transmembrane region" description="Helical" evidence="1">
    <location>
        <begin position="33"/>
        <end position="58"/>
    </location>
</feature>
<keyword evidence="1" id="KW-0472">Membrane</keyword>
<dbReference type="AlphaFoldDB" id="A0A2W5KNZ2"/>
<feature type="transmembrane region" description="Helical" evidence="1">
    <location>
        <begin position="91"/>
        <end position="108"/>
    </location>
</feature>
<feature type="signal peptide" evidence="2">
    <location>
        <begin position="1"/>
        <end position="23"/>
    </location>
</feature>
<protein>
    <submittedName>
        <fullName evidence="3">Urease accessory protein</fullName>
    </submittedName>
</protein>
<reference evidence="3 4" key="1">
    <citation type="submission" date="2017-08" db="EMBL/GenBank/DDBJ databases">
        <title>Infants hospitalized years apart are colonized by the same room-sourced microbial strains.</title>
        <authorList>
            <person name="Brooks B."/>
            <person name="Olm M.R."/>
            <person name="Firek B.A."/>
            <person name="Baker R."/>
            <person name="Thomas B.C."/>
            <person name="Morowitz M.J."/>
            <person name="Banfield J.F."/>
        </authorList>
    </citation>
    <scope>NUCLEOTIDE SEQUENCE [LARGE SCALE GENOMIC DNA]</scope>
    <source>
        <strain evidence="3">S2_005_003_R2_43</strain>
    </source>
</reference>
<feature type="transmembrane region" description="Helical" evidence="1">
    <location>
        <begin position="65"/>
        <end position="85"/>
    </location>
</feature>
<proteinExistence type="predicted"/>
<dbReference type="Pfam" id="PF04955">
    <property type="entry name" value="HupE_UreJ"/>
    <property type="match status" value="1"/>
</dbReference>
<dbReference type="Proteomes" id="UP000249577">
    <property type="component" value="Unassembled WGS sequence"/>
</dbReference>
<feature type="transmembrane region" description="Helical" evidence="1">
    <location>
        <begin position="178"/>
        <end position="198"/>
    </location>
</feature>
<feature type="chain" id="PRO_5015898984" evidence="2">
    <location>
        <begin position="24"/>
        <end position="199"/>
    </location>
</feature>
<dbReference type="PIRSF" id="PIRSF016919">
    <property type="entry name" value="HupE_UreJ"/>
    <property type="match status" value="1"/>
</dbReference>
<keyword evidence="1" id="KW-0812">Transmembrane</keyword>
<keyword evidence="1" id="KW-1133">Transmembrane helix</keyword>
<name>A0A2W5KNZ2_ANCNO</name>
<evidence type="ECO:0000256" key="2">
    <source>
        <dbReference type="SAM" id="SignalP"/>
    </source>
</evidence>
<sequence length="199" mass="19032">MTFRSLRTLAAGAAALLPTAALAHPGHGEAVGFIAGAGHPVGGLDHVLAMVMVGLFAYQLGGRALWLVPATFVAVMAAGGALGMAGVEVPFVETGVALSVVALGAAVAFGLKAPVAAAMAMVGLFAVFHGYAHGAEAPETAGGASYAAGFMLATALLHAAGVGFGALIGRIGAAQGPLVVRTAGGLAGLAGLALLVGAA</sequence>
<gene>
    <name evidence="3" type="ORF">DI565_03180</name>
</gene>
<keyword evidence="2" id="KW-0732">Signal</keyword>
<dbReference type="EMBL" id="QFPN01000002">
    <property type="protein sequence ID" value="PZQ17759.1"/>
    <property type="molecule type" value="Genomic_DNA"/>
</dbReference>
<evidence type="ECO:0000313" key="3">
    <source>
        <dbReference type="EMBL" id="PZQ17759.1"/>
    </source>
</evidence>
<comment type="caution">
    <text evidence="3">The sequence shown here is derived from an EMBL/GenBank/DDBJ whole genome shotgun (WGS) entry which is preliminary data.</text>
</comment>
<evidence type="ECO:0000256" key="1">
    <source>
        <dbReference type="SAM" id="Phobius"/>
    </source>
</evidence>
<evidence type="ECO:0000313" key="4">
    <source>
        <dbReference type="Proteomes" id="UP000249577"/>
    </source>
</evidence>